<feature type="compositionally biased region" description="Basic residues" evidence="1">
    <location>
        <begin position="68"/>
        <end position="81"/>
    </location>
</feature>
<organism evidence="3 4">
    <name type="scientific">Helobdella robusta</name>
    <name type="common">Californian leech</name>
    <dbReference type="NCBI Taxonomy" id="6412"/>
    <lineage>
        <taxon>Eukaryota</taxon>
        <taxon>Metazoa</taxon>
        <taxon>Spiralia</taxon>
        <taxon>Lophotrochozoa</taxon>
        <taxon>Annelida</taxon>
        <taxon>Clitellata</taxon>
        <taxon>Hirudinea</taxon>
        <taxon>Rhynchobdellida</taxon>
        <taxon>Glossiphoniidae</taxon>
        <taxon>Helobdella</taxon>
    </lineage>
</organism>
<feature type="compositionally biased region" description="Low complexity" evidence="1">
    <location>
        <begin position="29"/>
        <end position="67"/>
    </location>
</feature>
<feature type="compositionally biased region" description="Polar residues" evidence="1">
    <location>
        <begin position="82"/>
        <end position="92"/>
    </location>
</feature>
<dbReference type="RefSeq" id="XP_009022708.1">
    <property type="nucleotide sequence ID" value="XM_009024460.1"/>
</dbReference>
<protein>
    <submittedName>
        <fullName evidence="2 3">Uncharacterized protein</fullName>
    </submittedName>
</protein>
<proteinExistence type="predicted"/>
<evidence type="ECO:0000256" key="1">
    <source>
        <dbReference type="SAM" id="MobiDB-lite"/>
    </source>
</evidence>
<dbReference type="EMBL" id="KB097143">
    <property type="protein sequence ID" value="ESN98726.1"/>
    <property type="molecule type" value="Genomic_DNA"/>
</dbReference>
<feature type="region of interest" description="Disordered" evidence="1">
    <location>
        <begin position="1"/>
        <end position="98"/>
    </location>
</feature>
<sequence length="195" mass="22669">MSSDSKKQGFFSKLFSSSKDSSEKKKSRSSSSSSSHPSSPSTPATNECSSSSSRPQFQQAPQQQQPQRQHKKRNLSRKKTNRNQTSSMQHQPMSKVDVSKPLEFPATPETILAYHKKRPILSKNEEWLIVELNEFECLVESMDIVRTIAEHSKFFEVEPDDLWQEFFEFVEDLSSYDDIINFDVWQEFRDQKYPC</sequence>
<dbReference type="Proteomes" id="UP000015101">
    <property type="component" value="Unassembled WGS sequence"/>
</dbReference>
<dbReference type="InParanoid" id="T1FQG0"/>
<name>T1FQG0_HELRO</name>
<dbReference type="EMBL" id="AMQM01001048">
    <property type="status" value="NOT_ANNOTATED_CDS"/>
    <property type="molecule type" value="Genomic_DNA"/>
</dbReference>
<dbReference type="EnsemblMetazoa" id="HelroT188889">
    <property type="protein sequence ID" value="HelroP188889"/>
    <property type="gene ID" value="HelroG188889"/>
</dbReference>
<accession>T1FQG0</accession>
<evidence type="ECO:0000313" key="4">
    <source>
        <dbReference type="Proteomes" id="UP000015101"/>
    </source>
</evidence>
<feature type="compositionally biased region" description="Low complexity" evidence="1">
    <location>
        <begin position="8"/>
        <end position="19"/>
    </location>
</feature>
<dbReference type="HOGENOM" id="CLU_1397743_0_0_1"/>
<dbReference type="CTD" id="20211057"/>
<keyword evidence="4" id="KW-1185">Reference proteome</keyword>
<reference evidence="3" key="3">
    <citation type="submission" date="2015-06" db="UniProtKB">
        <authorList>
            <consortium name="EnsemblMetazoa"/>
        </authorList>
    </citation>
    <scope>IDENTIFICATION</scope>
</reference>
<dbReference type="GeneID" id="20211057"/>
<reference evidence="4" key="1">
    <citation type="submission" date="2012-12" db="EMBL/GenBank/DDBJ databases">
        <authorList>
            <person name="Hellsten U."/>
            <person name="Grimwood J."/>
            <person name="Chapman J.A."/>
            <person name="Shapiro H."/>
            <person name="Aerts A."/>
            <person name="Otillar R.P."/>
            <person name="Terry A.Y."/>
            <person name="Boore J.L."/>
            <person name="Simakov O."/>
            <person name="Marletaz F."/>
            <person name="Cho S.-J."/>
            <person name="Edsinger-Gonzales E."/>
            <person name="Havlak P."/>
            <person name="Kuo D.-H."/>
            <person name="Larsson T."/>
            <person name="Lv J."/>
            <person name="Arendt D."/>
            <person name="Savage R."/>
            <person name="Osoegawa K."/>
            <person name="de Jong P."/>
            <person name="Lindberg D.R."/>
            <person name="Seaver E.C."/>
            <person name="Weisblat D.A."/>
            <person name="Putnam N.H."/>
            <person name="Grigoriev I.V."/>
            <person name="Rokhsar D.S."/>
        </authorList>
    </citation>
    <scope>NUCLEOTIDE SEQUENCE</scope>
</reference>
<dbReference type="AlphaFoldDB" id="T1FQG0"/>
<dbReference type="OrthoDB" id="6283954at2759"/>
<gene>
    <name evidence="3" type="primary">20211057</name>
    <name evidence="2" type="ORF">HELRODRAFT_188889</name>
</gene>
<evidence type="ECO:0000313" key="3">
    <source>
        <dbReference type="EnsemblMetazoa" id="HelroP188889"/>
    </source>
</evidence>
<evidence type="ECO:0000313" key="2">
    <source>
        <dbReference type="EMBL" id="ESN98726.1"/>
    </source>
</evidence>
<reference evidence="2 4" key="2">
    <citation type="journal article" date="2013" name="Nature">
        <title>Insights into bilaterian evolution from three spiralian genomes.</title>
        <authorList>
            <person name="Simakov O."/>
            <person name="Marletaz F."/>
            <person name="Cho S.J."/>
            <person name="Edsinger-Gonzales E."/>
            <person name="Havlak P."/>
            <person name="Hellsten U."/>
            <person name="Kuo D.H."/>
            <person name="Larsson T."/>
            <person name="Lv J."/>
            <person name="Arendt D."/>
            <person name="Savage R."/>
            <person name="Osoegawa K."/>
            <person name="de Jong P."/>
            <person name="Grimwood J."/>
            <person name="Chapman J.A."/>
            <person name="Shapiro H."/>
            <person name="Aerts A."/>
            <person name="Otillar R.P."/>
            <person name="Terry A.Y."/>
            <person name="Boore J.L."/>
            <person name="Grigoriev I.V."/>
            <person name="Lindberg D.R."/>
            <person name="Seaver E.C."/>
            <person name="Weisblat D.A."/>
            <person name="Putnam N.H."/>
            <person name="Rokhsar D.S."/>
        </authorList>
    </citation>
    <scope>NUCLEOTIDE SEQUENCE</scope>
</reference>
<dbReference type="KEGG" id="hro:HELRODRAFT_188889"/>